<sequence>MLTKLPKASRDGMKEEIRTFFYHERDEEIGEIAAEAVLDFCLEKLGPYLYNEGIQDAIKLINERNMNTEEDLHSLMRSISR</sequence>
<evidence type="ECO:0000313" key="2">
    <source>
        <dbReference type="Proteomes" id="UP001165287"/>
    </source>
</evidence>
<dbReference type="EMBL" id="JAIQUM010000013">
    <property type="protein sequence ID" value="MBZ5750328.1"/>
    <property type="molecule type" value="Genomic_DNA"/>
</dbReference>
<evidence type="ECO:0000313" key="1">
    <source>
        <dbReference type="EMBL" id="MBZ5750328.1"/>
    </source>
</evidence>
<keyword evidence="2" id="KW-1185">Reference proteome</keyword>
<name>A0ABS7UPU7_9BACI</name>
<proteinExistence type="predicted"/>
<dbReference type="InterPro" id="IPR018680">
    <property type="entry name" value="DUF2164"/>
</dbReference>
<dbReference type="Proteomes" id="UP001165287">
    <property type="component" value="Unassembled WGS sequence"/>
</dbReference>
<organism evidence="1 2">
    <name type="scientific">Metabacillus rhizolycopersici</name>
    <dbReference type="NCBI Taxonomy" id="2875709"/>
    <lineage>
        <taxon>Bacteria</taxon>
        <taxon>Bacillati</taxon>
        <taxon>Bacillota</taxon>
        <taxon>Bacilli</taxon>
        <taxon>Bacillales</taxon>
        <taxon>Bacillaceae</taxon>
        <taxon>Metabacillus</taxon>
    </lineage>
</organism>
<dbReference type="RefSeq" id="WP_224138378.1">
    <property type="nucleotide sequence ID" value="NZ_JAIQUM010000013.1"/>
</dbReference>
<accession>A0ABS7UPU7</accession>
<dbReference type="Pfam" id="PF09932">
    <property type="entry name" value="DUF2164"/>
    <property type="match status" value="1"/>
</dbReference>
<comment type="caution">
    <text evidence="1">The sequence shown here is derived from an EMBL/GenBank/DDBJ whole genome shotgun (WGS) entry which is preliminary data.</text>
</comment>
<reference evidence="1" key="1">
    <citation type="submission" date="2024-05" db="EMBL/GenBank/DDBJ databases">
        <title>Metabacillus sp. nov., isolated from the rhizosphere soil of tomato plants.</title>
        <authorList>
            <person name="Ma R."/>
        </authorList>
    </citation>
    <scope>NUCLEOTIDE SEQUENCE</scope>
    <source>
        <strain evidence="1">DBTR6</strain>
    </source>
</reference>
<gene>
    <name evidence="1" type="ORF">K9V48_08710</name>
</gene>
<protein>
    <submittedName>
        <fullName evidence="1">DUF2164 domain-containing protein</fullName>
    </submittedName>
</protein>